<dbReference type="InterPro" id="IPR036188">
    <property type="entry name" value="FAD/NAD-bd_sf"/>
</dbReference>
<keyword evidence="3" id="KW-0285">Flavoprotein</keyword>
<keyword evidence="5" id="KW-0560">Oxidoreductase</keyword>
<dbReference type="GO" id="GO:0006072">
    <property type="term" value="P:glycerol-3-phosphate metabolic process"/>
    <property type="evidence" value="ECO:0007669"/>
    <property type="project" value="InterPro"/>
</dbReference>
<dbReference type="Pfam" id="PF01266">
    <property type="entry name" value="DAO"/>
    <property type="match status" value="1"/>
</dbReference>
<evidence type="ECO:0000313" key="8">
    <source>
        <dbReference type="Proteomes" id="UP000709959"/>
    </source>
</evidence>
<evidence type="ECO:0000313" key="7">
    <source>
        <dbReference type="EMBL" id="MBK8573705.1"/>
    </source>
</evidence>
<dbReference type="PANTHER" id="PTHR11985:SF15">
    <property type="entry name" value="GLYCEROL-3-PHOSPHATE DEHYDROGENASE, MITOCHONDRIAL"/>
    <property type="match status" value="1"/>
</dbReference>
<evidence type="ECO:0000256" key="3">
    <source>
        <dbReference type="ARBA" id="ARBA00022630"/>
    </source>
</evidence>
<proteinExistence type="inferred from homology"/>
<gene>
    <name evidence="7" type="ORF">IPN91_14020</name>
</gene>
<sequence>MPETAWPAPPEGLCTLPPTLETEVAILGAGIHGSALARELTLRGVSCALIDKGEVGGGTSQWSSQLLHGGIRYMLTGDLAQMREGLVERATWARIAPRRCRWEAFWMPHRFWAEGLAHRFGIGLYDHWGADRPDWPPHLTLGRVPQGVFAADPRGAGSPFRGATAYADLTTWDRELTRDLAASSQALRLDFHEPEAFGDVGGELKTLRLRDRRDGTLRTLAARRWVVALGPWTDGAMGQWFGETRKRLRLSSGIHLWFDAVPGCERPWAIRRPKGRILFVIPRDGQLQVGTTEREVADGWVPIAATEREELLEALDANLPAIPWRRLPVRAEELGVRPLVAAGGQTARLSREAVLERHARFANLTLVLGGKLTTARALMDRLATDLTGLHCPASTTEPLSLWDGQPPQIR</sequence>
<dbReference type="SUPFAM" id="SSF51905">
    <property type="entry name" value="FAD/NAD(P)-binding domain"/>
    <property type="match status" value="1"/>
</dbReference>
<dbReference type="Proteomes" id="UP000709959">
    <property type="component" value="Unassembled WGS sequence"/>
</dbReference>
<comment type="cofactor">
    <cofactor evidence="1">
        <name>FAD</name>
        <dbReference type="ChEBI" id="CHEBI:57692"/>
    </cofactor>
</comment>
<dbReference type="SUPFAM" id="SSF54373">
    <property type="entry name" value="FAD-linked reductases, C-terminal domain"/>
    <property type="match status" value="1"/>
</dbReference>
<feature type="domain" description="FAD dependent oxidoreductase" evidence="6">
    <location>
        <begin position="24"/>
        <end position="369"/>
    </location>
</feature>
<evidence type="ECO:0000256" key="4">
    <source>
        <dbReference type="ARBA" id="ARBA00022827"/>
    </source>
</evidence>
<comment type="similarity">
    <text evidence="2">Belongs to the FAD-dependent glycerol-3-phosphate dehydrogenase family.</text>
</comment>
<dbReference type="Gene3D" id="3.30.9.10">
    <property type="entry name" value="D-Amino Acid Oxidase, subunit A, domain 2"/>
    <property type="match status" value="1"/>
</dbReference>
<dbReference type="AlphaFoldDB" id="A0A936F4N7"/>
<protein>
    <submittedName>
        <fullName evidence="7">FAD-dependent oxidoreductase</fullName>
    </submittedName>
</protein>
<dbReference type="PANTHER" id="PTHR11985">
    <property type="entry name" value="GLYCEROL-3-PHOSPHATE DEHYDROGENASE"/>
    <property type="match status" value="1"/>
</dbReference>
<reference evidence="7 8" key="1">
    <citation type="submission" date="2020-10" db="EMBL/GenBank/DDBJ databases">
        <title>Connecting structure to function with the recovery of over 1000 high-quality activated sludge metagenome-assembled genomes encoding full-length rRNA genes using long-read sequencing.</title>
        <authorList>
            <person name="Singleton C.M."/>
            <person name="Petriglieri F."/>
            <person name="Kristensen J.M."/>
            <person name="Kirkegaard R.H."/>
            <person name="Michaelsen T.Y."/>
            <person name="Andersen M.H."/>
            <person name="Karst S.M."/>
            <person name="Dueholm M.S."/>
            <person name="Nielsen P.H."/>
            <person name="Albertsen M."/>
        </authorList>
    </citation>
    <scope>NUCLEOTIDE SEQUENCE [LARGE SCALE GENOMIC DNA]</scope>
    <source>
        <strain evidence="7">OdNE_18-Q3-R46-58_MAXAC.008</strain>
    </source>
</reference>
<evidence type="ECO:0000256" key="2">
    <source>
        <dbReference type="ARBA" id="ARBA00007330"/>
    </source>
</evidence>
<evidence type="ECO:0000259" key="6">
    <source>
        <dbReference type="Pfam" id="PF01266"/>
    </source>
</evidence>
<dbReference type="InterPro" id="IPR006076">
    <property type="entry name" value="FAD-dep_OxRdtase"/>
</dbReference>
<evidence type="ECO:0000256" key="1">
    <source>
        <dbReference type="ARBA" id="ARBA00001974"/>
    </source>
</evidence>
<comment type="caution">
    <text evidence="7">The sequence shown here is derived from an EMBL/GenBank/DDBJ whole genome shotgun (WGS) entry which is preliminary data.</text>
</comment>
<dbReference type="InterPro" id="IPR000447">
    <property type="entry name" value="G3P_DH_FAD-dep"/>
</dbReference>
<dbReference type="EMBL" id="JADKCH010000028">
    <property type="protein sequence ID" value="MBK8573705.1"/>
    <property type="molecule type" value="Genomic_DNA"/>
</dbReference>
<evidence type="ECO:0000256" key="5">
    <source>
        <dbReference type="ARBA" id="ARBA00023002"/>
    </source>
</evidence>
<dbReference type="Gene3D" id="3.50.50.60">
    <property type="entry name" value="FAD/NAD(P)-binding domain"/>
    <property type="match status" value="1"/>
</dbReference>
<keyword evidence="4" id="KW-0274">FAD</keyword>
<name>A0A936F4N7_9BACT</name>
<organism evidence="7 8">
    <name type="scientific">Candidatus Geothrix odensensis</name>
    <dbReference type="NCBI Taxonomy" id="2954440"/>
    <lineage>
        <taxon>Bacteria</taxon>
        <taxon>Pseudomonadati</taxon>
        <taxon>Acidobacteriota</taxon>
        <taxon>Holophagae</taxon>
        <taxon>Holophagales</taxon>
        <taxon>Holophagaceae</taxon>
        <taxon>Geothrix</taxon>
    </lineage>
</organism>
<accession>A0A936F4N7</accession>
<dbReference type="PRINTS" id="PR01001">
    <property type="entry name" value="FADG3PDH"/>
</dbReference>
<dbReference type="GO" id="GO:0004368">
    <property type="term" value="F:glycerol-3-phosphate dehydrogenase (quinone) activity"/>
    <property type="evidence" value="ECO:0007669"/>
    <property type="project" value="InterPro"/>
</dbReference>